<comment type="catalytic activity">
    <reaction evidence="6">
        <text>hydrogencarbonate + H(+) = CO2 + H2O</text>
        <dbReference type="Rhea" id="RHEA:10748"/>
        <dbReference type="ChEBI" id="CHEBI:15377"/>
        <dbReference type="ChEBI" id="CHEBI:15378"/>
        <dbReference type="ChEBI" id="CHEBI:16526"/>
        <dbReference type="ChEBI" id="CHEBI:17544"/>
        <dbReference type="EC" id="4.2.1.1"/>
    </reaction>
</comment>
<keyword evidence="4" id="KW-0862">Zinc</keyword>
<feature type="region of interest" description="Disordered" evidence="7">
    <location>
        <begin position="67"/>
        <end position="180"/>
    </location>
</feature>
<proteinExistence type="inferred from homology"/>
<feature type="transmembrane region" description="Helical" evidence="8">
    <location>
        <begin position="20"/>
        <end position="41"/>
    </location>
</feature>
<dbReference type="Proteomes" id="UP001516023">
    <property type="component" value="Unassembled WGS sequence"/>
</dbReference>
<dbReference type="PROSITE" id="PS51144">
    <property type="entry name" value="ALPHA_CA_2"/>
    <property type="match status" value="1"/>
</dbReference>
<comment type="similarity">
    <text evidence="1">Belongs to the alpha-carbonic anhydrase family.</text>
</comment>
<dbReference type="InterPro" id="IPR023561">
    <property type="entry name" value="Carbonic_anhydrase_a-class"/>
</dbReference>
<dbReference type="PANTHER" id="PTHR18952">
    <property type="entry name" value="CARBONIC ANHYDRASE"/>
    <property type="match status" value="1"/>
</dbReference>
<dbReference type="EC" id="4.2.1.1" evidence="2"/>
<protein>
    <recommendedName>
        <fullName evidence="2">carbonic anhydrase</fullName>
        <ecNumber evidence="2">4.2.1.1</ecNumber>
    </recommendedName>
</protein>
<feature type="region of interest" description="Disordered" evidence="7">
    <location>
        <begin position="196"/>
        <end position="222"/>
    </location>
</feature>
<dbReference type="AlphaFoldDB" id="A0ABD3PZH9"/>
<evidence type="ECO:0000256" key="2">
    <source>
        <dbReference type="ARBA" id="ARBA00012925"/>
    </source>
</evidence>
<feature type="domain" description="Alpha-carbonic anhydrase" evidence="9">
    <location>
        <begin position="227"/>
        <end position="545"/>
    </location>
</feature>
<organism evidence="10 11">
    <name type="scientific">Cyclotella cryptica</name>
    <dbReference type="NCBI Taxonomy" id="29204"/>
    <lineage>
        <taxon>Eukaryota</taxon>
        <taxon>Sar</taxon>
        <taxon>Stramenopiles</taxon>
        <taxon>Ochrophyta</taxon>
        <taxon>Bacillariophyta</taxon>
        <taxon>Coscinodiscophyceae</taxon>
        <taxon>Thalassiosirophycidae</taxon>
        <taxon>Stephanodiscales</taxon>
        <taxon>Stephanodiscaceae</taxon>
        <taxon>Cyclotella</taxon>
    </lineage>
</organism>
<dbReference type="InterPro" id="IPR036398">
    <property type="entry name" value="CA_dom_sf"/>
</dbReference>
<evidence type="ECO:0000256" key="3">
    <source>
        <dbReference type="ARBA" id="ARBA00022723"/>
    </source>
</evidence>
<evidence type="ECO:0000313" key="11">
    <source>
        <dbReference type="Proteomes" id="UP001516023"/>
    </source>
</evidence>
<keyword evidence="5" id="KW-0456">Lyase</keyword>
<evidence type="ECO:0000256" key="4">
    <source>
        <dbReference type="ARBA" id="ARBA00022833"/>
    </source>
</evidence>
<keyword evidence="11" id="KW-1185">Reference proteome</keyword>
<evidence type="ECO:0000256" key="5">
    <source>
        <dbReference type="ARBA" id="ARBA00023239"/>
    </source>
</evidence>
<dbReference type="Gene3D" id="3.10.200.10">
    <property type="entry name" value="Alpha carbonic anhydrase"/>
    <property type="match status" value="1"/>
</dbReference>
<dbReference type="Pfam" id="PF00194">
    <property type="entry name" value="Carb_anhydrase"/>
    <property type="match status" value="1"/>
</dbReference>
<keyword evidence="8" id="KW-1133">Transmembrane helix</keyword>
<dbReference type="GO" id="GO:0046872">
    <property type="term" value="F:metal ion binding"/>
    <property type="evidence" value="ECO:0007669"/>
    <property type="project" value="UniProtKB-KW"/>
</dbReference>
<evidence type="ECO:0000256" key="1">
    <source>
        <dbReference type="ARBA" id="ARBA00010718"/>
    </source>
</evidence>
<evidence type="ECO:0000259" key="9">
    <source>
        <dbReference type="PROSITE" id="PS51144"/>
    </source>
</evidence>
<comment type="caution">
    <text evidence="10">The sequence shown here is derived from an EMBL/GenBank/DDBJ whole genome shotgun (WGS) entry which is preliminary data.</text>
</comment>
<sequence length="596" mass="66751">MVESSIFRQINRLSPRNKILYLSTVGISFALIVFGICVWALSGRYDSSSKLTSSSFGEIAYQSRDETTDTTHSVVPVYPTKPPSFERKDYQGESFPTPLELVPSIALGPSPSREHNSPGLRATMIPSSNLTAVLSTPDPSRGPTQNPSEYPSRSPSSAPTSHPRFSPSTSPIDMPSMGPSASPLMFVPTLLPVSLPPKSSSSPTMTAAPTSEPTFQTHDLPANPDPTYFNYNTDSKYGPSSWENVTVLNSTENYWREFGFLENRCNTGAQSPIDLCDKPVRYCVEEHEFRTRSGDYTIQGDSMIKEILPNKLRVVMARRQGEEPDPPSSDFSGVGYKAIDMSNIDIKFPSEHTLCGRIYDGEMQYYFYHPVRKVLIAIAWLFEAQEGNATNNHMQLLIDEFQQIYDENEDGCLVNETAQDVMLNQTRSLNELENASTKYIPMERNLGRADRRVQKRAKPWDPFHTDIQKTVHFWGYSGSLTEPPCTDSVLWRVMDVPVKISLEQLHQMQNILFNNRNNNTCAFTSTHFKGGVARPITDTLRYYKCTRRDYVSDSERALCGDAGCEVPFGKDLEPYVEPEIFVTGPPSLAPTLSPSN</sequence>
<name>A0ABD3PZH9_9STRA</name>
<accession>A0ABD3PZH9</accession>
<dbReference type="InterPro" id="IPR001148">
    <property type="entry name" value="CA_dom"/>
</dbReference>
<evidence type="ECO:0000256" key="6">
    <source>
        <dbReference type="ARBA" id="ARBA00048348"/>
    </source>
</evidence>
<dbReference type="GO" id="GO:0004089">
    <property type="term" value="F:carbonate dehydratase activity"/>
    <property type="evidence" value="ECO:0007669"/>
    <property type="project" value="UniProtKB-EC"/>
</dbReference>
<feature type="compositionally biased region" description="Polar residues" evidence="7">
    <location>
        <begin position="125"/>
        <end position="160"/>
    </location>
</feature>
<evidence type="ECO:0000256" key="8">
    <source>
        <dbReference type="SAM" id="Phobius"/>
    </source>
</evidence>
<keyword evidence="8" id="KW-0812">Transmembrane</keyword>
<reference evidence="10 11" key="1">
    <citation type="journal article" date="2020" name="G3 (Bethesda)">
        <title>Improved Reference Genome for Cyclotella cryptica CCMP332, a Model for Cell Wall Morphogenesis, Salinity Adaptation, and Lipid Production in Diatoms (Bacillariophyta).</title>
        <authorList>
            <person name="Roberts W.R."/>
            <person name="Downey K.M."/>
            <person name="Ruck E.C."/>
            <person name="Traller J.C."/>
            <person name="Alverson A.J."/>
        </authorList>
    </citation>
    <scope>NUCLEOTIDE SEQUENCE [LARGE SCALE GENOMIC DNA]</scope>
    <source>
        <strain evidence="10 11">CCMP332</strain>
    </source>
</reference>
<feature type="compositionally biased region" description="Low complexity" evidence="7">
    <location>
        <begin position="196"/>
        <end position="214"/>
    </location>
</feature>
<dbReference type="SUPFAM" id="SSF51069">
    <property type="entry name" value="Carbonic anhydrase"/>
    <property type="match status" value="1"/>
</dbReference>
<evidence type="ECO:0000313" key="10">
    <source>
        <dbReference type="EMBL" id="KAL3793129.1"/>
    </source>
</evidence>
<keyword evidence="3" id="KW-0479">Metal-binding</keyword>
<dbReference type="PANTHER" id="PTHR18952:SF265">
    <property type="entry name" value="CARBONIC ANHYDRASE"/>
    <property type="match status" value="1"/>
</dbReference>
<dbReference type="SMART" id="SM01057">
    <property type="entry name" value="Carb_anhydrase"/>
    <property type="match status" value="1"/>
</dbReference>
<gene>
    <name evidence="10" type="ORF">HJC23_005631</name>
</gene>
<evidence type="ECO:0000256" key="7">
    <source>
        <dbReference type="SAM" id="MobiDB-lite"/>
    </source>
</evidence>
<keyword evidence="8" id="KW-0472">Membrane</keyword>
<dbReference type="EMBL" id="JABMIG020000094">
    <property type="protein sequence ID" value="KAL3793129.1"/>
    <property type="molecule type" value="Genomic_DNA"/>
</dbReference>